<reference evidence="2" key="1">
    <citation type="submission" date="2016-06" db="EMBL/GenBank/DDBJ databases">
        <title>Parallel loss of symbiosis genes in relatives of nitrogen-fixing non-legume Parasponia.</title>
        <authorList>
            <person name="Van Velzen R."/>
            <person name="Holmer R."/>
            <person name="Bu F."/>
            <person name="Rutten L."/>
            <person name="Van Zeijl A."/>
            <person name="Liu W."/>
            <person name="Santuari L."/>
            <person name="Cao Q."/>
            <person name="Sharma T."/>
            <person name="Shen D."/>
            <person name="Roswanjaya Y."/>
            <person name="Wardhani T."/>
            <person name="Kalhor M.S."/>
            <person name="Jansen J."/>
            <person name="Van den Hoogen J."/>
            <person name="Gungor B."/>
            <person name="Hartog M."/>
            <person name="Hontelez J."/>
            <person name="Verver J."/>
            <person name="Yang W.-C."/>
            <person name="Schijlen E."/>
            <person name="Repin R."/>
            <person name="Schilthuizen M."/>
            <person name="Schranz E."/>
            <person name="Heidstra R."/>
            <person name="Miyata K."/>
            <person name="Fedorova E."/>
            <person name="Kohlen W."/>
            <person name="Bisseling T."/>
            <person name="Smit S."/>
            <person name="Geurts R."/>
        </authorList>
    </citation>
    <scope>NUCLEOTIDE SEQUENCE [LARGE SCALE GENOMIC DNA]</scope>
    <source>
        <strain evidence="2">cv. RG33-2</strain>
    </source>
</reference>
<comment type="caution">
    <text evidence="1">The sequence shown here is derived from an EMBL/GenBank/DDBJ whole genome shotgun (WGS) entry which is preliminary data.</text>
</comment>
<evidence type="ECO:0000313" key="1">
    <source>
        <dbReference type="EMBL" id="PON56076.1"/>
    </source>
</evidence>
<dbReference type="EMBL" id="JXTC01000412">
    <property type="protein sequence ID" value="PON56076.1"/>
    <property type="molecule type" value="Genomic_DNA"/>
</dbReference>
<accession>A0A2P5C4W8</accession>
<proteinExistence type="predicted"/>
<gene>
    <name evidence="1" type="ORF">TorRG33x02_297380</name>
</gene>
<organism evidence="1 2">
    <name type="scientific">Trema orientale</name>
    <name type="common">Charcoal tree</name>
    <name type="synonym">Celtis orientalis</name>
    <dbReference type="NCBI Taxonomy" id="63057"/>
    <lineage>
        <taxon>Eukaryota</taxon>
        <taxon>Viridiplantae</taxon>
        <taxon>Streptophyta</taxon>
        <taxon>Embryophyta</taxon>
        <taxon>Tracheophyta</taxon>
        <taxon>Spermatophyta</taxon>
        <taxon>Magnoliopsida</taxon>
        <taxon>eudicotyledons</taxon>
        <taxon>Gunneridae</taxon>
        <taxon>Pentapetalae</taxon>
        <taxon>rosids</taxon>
        <taxon>fabids</taxon>
        <taxon>Rosales</taxon>
        <taxon>Cannabaceae</taxon>
        <taxon>Trema</taxon>
    </lineage>
</organism>
<protein>
    <submittedName>
        <fullName evidence="1">Uncharacterized protein</fullName>
    </submittedName>
</protein>
<dbReference type="InParanoid" id="A0A2P5C4W8"/>
<dbReference type="AlphaFoldDB" id="A0A2P5C4W8"/>
<evidence type="ECO:0000313" key="2">
    <source>
        <dbReference type="Proteomes" id="UP000237000"/>
    </source>
</evidence>
<name>A0A2P5C4W8_TREOI</name>
<keyword evidence="2" id="KW-1185">Reference proteome</keyword>
<sequence length="25" mass="3114">MWFCLRLDTVRDRMLARDTLSTWRA</sequence>
<dbReference type="Proteomes" id="UP000237000">
    <property type="component" value="Unassembled WGS sequence"/>
</dbReference>